<organism evidence="1 2">
    <name type="scientific">Trichinella murrelli</name>
    <dbReference type="NCBI Taxonomy" id="144512"/>
    <lineage>
        <taxon>Eukaryota</taxon>
        <taxon>Metazoa</taxon>
        <taxon>Ecdysozoa</taxon>
        <taxon>Nematoda</taxon>
        <taxon>Enoplea</taxon>
        <taxon>Dorylaimia</taxon>
        <taxon>Trichinellida</taxon>
        <taxon>Trichinellidae</taxon>
        <taxon>Trichinella</taxon>
    </lineage>
</organism>
<evidence type="ECO:0000313" key="1">
    <source>
        <dbReference type="EMBL" id="KRX43489.1"/>
    </source>
</evidence>
<reference evidence="1 2" key="1">
    <citation type="submission" date="2015-01" db="EMBL/GenBank/DDBJ databases">
        <title>Evolution of Trichinella species and genotypes.</title>
        <authorList>
            <person name="Korhonen P.K."/>
            <person name="Edoardo P."/>
            <person name="Giuseppe L.R."/>
            <person name="Gasser R.B."/>
        </authorList>
    </citation>
    <scope>NUCLEOTIDE SEQUENCE [LARGE SCALE GENOMIC DNA]</scope>
    <source>
        <strain evidence="1">ISS417</strain>
    </source>
</reference>
<sequence>MLLDDFFALIYHFLLCRIYSYQNIEISISEWVKSNRDSLGLNQEAACNTLNSREIIR</sequence>
<comment type="caution">
    <text evidence="1">The sequence shown here is derived from an EMBL/GenBank/DDBJ whole genome shotgun (WGS) entry which is preliminary data.</text>
</comment>
<dbReference type="EMBL" id="JYDJ01000118">
    <property type="protein sequence ID" value="KRX43489.1"/>
    <property type="molecule type" value="Genomic_DNA"/>
</dbReference>
<dbReference type="Proteomes" id="UP000055048">
    <property type="component" value="Unassembled WGS sequence"/>
</dbReference>
<accession>A0A0V0TWY6</accession>
<keyword evidence="2" id="KW-1185">Reference proteome</keyword>
<evidence type="ECO:0000313" key="2">
    <source>
        <dbReference type="Proteomes" id="UP000055048"/>
    </source>
</evidence>
<dbReference type="AlphaFoldDB" id="A0A0V0TWY6"/>
<protein>
    <submittedName>
        <fullName evidence="1">Uncharacterized protein</fullName>
    </submittedName>
</protein>
<proteinExistence type="predicted"/>
<gene>
    <name evidence="1" type="ORF">T05_15035</name>
</gene>
<name>A0A0V0TWY6_9BILA</name>